<dbReference type="PROSITE" id="PS51194">
    <property type="entry name" value="HELICASE_CTER"/>
    <property type="match status" value="1"/>
</dbReference>
<dbReference type="REBASE" id="162655">
    <property type="entry name" value="MspHb8ORF5700P"/>
</dbReference>
<dbReference type="SMART" id="SM00487">
    <property type="entry name" value="DEXDc"/>
    <property type="match status" value="1"/>
</dbReference>
<dbReference type="GO" id="GO:0016787">
    <property type="term" value="F:hydrolase activity"/>
    <property type="evidence" value="ECO:0007669"/>
    <property type="project" value="InterPro"/>
</dbReference>
<sequence length="1174" mass="133776">MQERINPSANFGFLAEHDQLFAELAGTAERAFSSDPNTTLIKLRQLGEGLAQHLAALSGIEFDEQTSQADLIYRLNRELRLEPQVKELFHTLRIEGNKATHQFRTRHKEAMDGLKLARELAIWFHRSFGKAGTNFKPGPFVPPADPSAQLRQLQTDIEKLRHELQQTNMELDSSQQLRQLIEKEKTEYEALAHAMDEESRALSEQARKHEQALTEQQQAYEDKIKSLQQQLSNKGEQTVNAQRQQVAKQTRAASDTLVLNEELTRILIDQQLVEAGWEADSQEITYQKGARPEKGTTRAIAEWPTNAKGEKGRADYVLFAGLTPIAVVEAKKENTNVAGKIRQAERYSKGLKVESPLVGAWELTGRTIAWPTDDDGHFLAPFVYSCNGRPYIPQLAEQSGTWFRDVREASNTRRALPGFHTPGGLLDLLERDRDNAEKLLKNEPFGYLKLRDYQQKAILATENALAQGVRSALLAMATGTGKTRTVIGLMYRFLKTERFRRILFLVDRTALGQQAIDAFNEAPLEQSHTLSKIYNVAELGDMGAEAETRVQVATVQAMVKRIFMSDEPPPIDQFDCIIIDEAHRGYTLDQEMTEGELATRDTSQYISSYRRVLDYFDAVKIGLTATPAKHTSEIFGKPIYTYSYREAVADDWLIDHEPPIRYETLLTRNGIQFEKGKPVEVINTQTGEVDTTELEDELNFEVDAFNRRVINENFNRVICEQLVQELDPLGDEKTMIFCATDMHADMVKRLLDDAFKNLYNGSYNEAAVAKITGQSDKVGQLIRRYKNERYPSIAITVDLLTTGIDVPPICNLVFMRRVRSRILFEQMIGRATRRCDEIGKTVFRIYDPVDIYAALQDVSTMKPLVRDPNITLEQLVDELTDENQLEKALNSPGEQNDESQADVVLSQLSQKLMRVLRKADNKADSRPALKQKLDELQQVWGVEPKSLHQHLHKLGPRQASEFIRQHSGLLSQLAEVKQLAGTEYMPLISNDEDEFEKRTQAYGIHERPEDYLDEFNRFIKEQLNQSAALAVVVNKPRDLTRDQLREVRLLLDNNGYSEARLQAAVRNQTNKDIAASIIGYIRRAALGEPLIPFEQRVAEAMDRIYTQHSWNPNQRRWLDRLAKQLVHEVIIDREFVNNRFADDGGARQMDKILGEQLDTVLDELNEAMWPRQSA</sequence>
<evidence type="ECO:0000259" key="3">
    <source>
        <dbReference type="PROSITE" id="PS51194"/>
    </source>
</evidence>
<dbReference type="InterPro" id="IPR001650">
    <property type="entry name" value="Helicase_C-like"/>
</dbReference>
<dbReference type="PANTHER" id="PTHR47396">
    <property type="entry name" value="TYPE I RESTRICTION ENZYME ECOKI R PROTEIN"/>
    <property type="match status" value="1"/>
</dbReference>
<gene>
    <name evidence="4" type="ORF">BKP64_05705</name>
</gene>
<evidence type="ECO:0000259" key="2">
    <source>
        <dbReference type="PROSITE" id="PS51192"/>
    </source>
</evidence>
<dbReference type="Gene3D" id="3.90.1570.30">
    <property type="match status" value="1"/>
</dbReference>
<dbReference type="PANTHER" id="PTHR47396:SF1">
    <property type="entry name" value="ATP-DEPENDENT HELICASE IRC3-RELATED"/>
    <property type="match status" value="1"/>
</dbReference>
<dbReference type="InterPro" id="IPR014001">
    <property type="entry name" value="Helicase_ATP-bd"/>
</dbReference>
<dbReference type="OrthoDB" id="9804086at2"/>
<dbReference type="Proteomes" id="UP000177445">
    <property type="component" value="Chromosome"/>
</dbReference>
<proteinExistence type="predicted"/>
<feature type="domain" description="Helicase ATP-binding" evidence="2">
    <location>
        <begin position="463"/>
        <end position="645"/>
    </location>
</feature>
<dbReference type="GO" id="GO:0005524">
    <property type="term" value="F:ATP binding"/>
    <property type="evidence" value="ECO:0007669"/>
    <property type="project" value="InterPro"/>
</dbReference>
<reference evidence="4 5" key="1">
    <citation type="submission" date="2016-10" db="EMBL/GenBank/DDBJ databases">
        <title>Marinobacter salinus sp. nov., a moderately halophilic bacterium isolated from a tidal flat environment.</title>
        <authorList>
            <person name="Park S.-J."/>
        </authorList>
    </citation>
    <scope>NUCLEOTIDE SEQUENCE [LARGE SCALE GENOMIC DNA]</scope>
    <source>
        <strain evidence="4 5">Hb8</strain>
    </source>
</reference>
<dbReference type="PROSITE" id="PS51192">
    <property type="entry name" value="HELICASE_ATP_BIND_1"/>
    <property type="match status" value="1"/>
</dbReference>
<evidence type="ECO:0000313" key="4">
    <source>
        <dbReference type="EMBL" id="AOY87706.1"/>
    </source>
</evidence>
<dbReference type="RefSeq" id="WP_070967140.1">
    <property type="nucleotide sequence ID" value="NZ_CP017715.1"/>
</dbReference>
<accession>A0A1D9GJ71</accession>
<dbReference type="GO" id="GO:0005829">
    <property type="term" value="C:cytosol"/>
    <property type="evidence" value="ECO:0007669"/>
    <property type="project" value="TreeGrafter"/>
</dbReference>
<keyword evidence="5" id="KW-1185">Reference proteome</keyword>
<dbReference type="Pfam" id="PF08463">
    <property type="entry name" value="EcoEI_R_C"/>
    <property type="match status" value="1"/>
</dbReference>
<evidence type="ECO:0000313" key="5">
    <source>
        <dbReference type="Proteomes" id="UP000177445"/>
    </source>
</evidence>
<dbReference type="InterPro" id="IPR027417">
    <property type="entry name" value="P-loop_NTPase"/>
</dbReference>
<organism evidence="4 5">
    <name type="scientific">Marinobacter salinus</name>
    <dbReference type="NCBI Taxonomy" id="1874317"/>
    <lineage>
        <taxon>Bacteria</taxon>
        <taxon>Pseudomonadati</taxon>
        <taxon>Pseudomonadota</taxon>
        <taxon>Gammaproteobacteria</taxon>
        <taxon>Pseudomonadales</taxon>
        <taxon>Marinobacteraceae</taxon>
        <taxon>Marinobacter</taxon>
    </lineage>
</organism>
<dbReference type="Pfam" id="PF04313">
    <property type="entry name" value="HSDR_N"/>
    <property type="match status" value="1"/>
</dbReference>
<evidence type="ECO:0000256" key="1">
    <source>
        <dbReference type="SAM" id="Coils"/>
    </source>
</evidence>
<dbReference type="GO" id="GO:0003677">
    <property type="term" value="F:DNA binding"/>
    <property type="evidence" value="ECO:0007669"/>
    <property type="project" value="InterPro"/>
</dbReference>
<dbReference type="STRING" id="1874317.BKP64_05705"/>
<dbReference type="EMBL" id="CP017715">
    <property type="protein sequence ID" value="AOY87706.1"/>
    <property type="molecule type" value="Genomic_DNA"/>
</dbReference>
<dbReference type="InterPro" id="IPR050742">
    <property type="entry name" value="Helicase_Restrict-Modif_Enz"/>
</dbReference>
<feature type="domain" description="Helicase C-terminal" evidence="3">
    <location>
        <begin position="721"/>
        <end position="883"/>
    </location>
</feature>
<feature type="coiled-coil region" evidence="1">
    <location>
        <begin position="150"/>
        <end position="244"/>
    </location>
</feature>
<dbReference type="GO" id="GO:0006304">
    <property type="term" value="P:DNA modification"/>
    <property type="evidence" value="ECO:0007669"/>
    <property type="project" value="InterPro"/>
</dbReference>
<dbReference type="CDD" id="cd18799">
    <property type="entry name" value="SF2_C_EcoAI-like"/>
    <property type="match status" value="1"/>
</dbReference>
<name>A0A1D9GJ71_9GAMM</name>
<keyword evidence="4" id="KW-0255">Endonuclease</keyword>
<dbReference type="Pfam" id="PF13643">
    <property type="entry name" value="DUF4145"/>
    <property type="match status" value="1"/>
</dbReference>
<dbReference type="Pfam" id="PF04851">
    <property type="entry name" value="ResIII"/>
    <property type="match status" value="1"/>
</dbReference>
<dbReference type="KEGG" id="msq:BKP64_05705"/>
<protein>
    <submittedName>
        <fullName evidence="4">Type I restriction-modification system endonuclease</fullName>
    </submittedName>
</protein>
<dbReference type="InterPro" id="IPR025285">
    <property type="entry name" value="DUF4145"/>
</dbReference>
<dbReference type="NCBIfam" id="NF008521">
    <property type="entry name" value="PRK11448.1"/>
    <property type="match status" value="1"/>
</dbReference>
<dbReference type="GO" id="GO:0004519">
    <property type="term" value="F:endonuclease activity"/>
    <property type="evidence" value="ECO:0007669"/>
    <property type="project" value="UniProtKB-KW"/>
</dbReference>
<dbReference type="InterPro" id="IPR006935">
    <property type="entry name" value="Helicase/UvrB_N"/>
</dbReference>
<dbReference type="SUPFAM" id="SSF52540">
    <property type="entry name" value="P-loop containing nucleoside triphosphate hydrolases"/>
    <property type="match status" value="1"/>
</dbReference>
<dbReference type="InterPro" id="IPR007409">
    <property type="entry name" value="Restrct_endonuc_type1_HsdR_N"/>
</dbReference>
<keyword evidence="4" id="KW-0540">Nuclease</keyword>
<dbReference type="Gene3D" id="3.40.50.300">
    <property type="entry name" value="P-loop containing nucleotide triphosphate hydrolases"/>
    <property type="match status" value="2"/>
</dbReference>
<keyword evidence="4" id="KW-0378">Hydrolase</keyword>
<dbReference type="Pfam" id="PF00271">
    <property type="entry name" value="Helicase_C"/>
    <property type="match status" value="1"/>
</dbReference>
<dbReference type="CDD" id="cd18032">
    <property type="entry name" value="DEXHc_RE_I_III_res"/>
    <property type="match status" value="1"/>
</dbReference>
<dbReference type="InterPro" id="IPR013670">
    <property type="entry name" value="EcoEI_R_C_dom"/>
</dbReference>
<dbReference type="AlphaFoldDB" id="A0A1D9GJ71"/>
<keyword evidence="1" id="KW-0175">Coiled coil</keyword>